<protein>
    <recommendedName>
        <fullName evidence="3 6">peptidylprolyl isomerase</fullName>
        <ecNumber evidence="3 6">5.2.1.8</ecNumber>
    </recommendedName>
</protein>
<evidence type="ECO:0000256" key="3">
    <source>
        <dbReference type="ARBA" id="ARBA00013194"/>
    </source>
</evidence>
<reference evidence="7 8" key="1">
    <citation type="submission" date="2015-12" db="EMBL/GenBank/DDBJ databases">
        <title>Genome sequence of Mucilaginibacter gotjawali.</title>
        <authorList>
            <person name="Lee J.S."/>
            <person name="Lee K.C."/>
            <person name="Kim K.K."/>
            <person name="Lee B.W."/>
        </authorList>
    </citation>
    <scope>NUCLEOTIDE SEQUENCE [LARGE SCALE GENOMIC DNA]</scope>
    <source>
        <strain evidence="7 8">SA3-7</strain>
    </source>
</reference>
<name>A0A120MXT5_9SPHI</name>
<dbReference type="KEGG" id="mgot:MgSA37_00201"/>
<dbReference type="PROSITE" id="PS50059">
    <property type="entry name" value="FKBP_PPIASE"/>
    <property type="match status" value="1"/>
</dbReference>
<evidence type="ECO:0000256" key="5">
    <source>
        <dbReference type="ARBA" id="ARBA00023235"/>
    </source>
</evidence>
<dbReference type="Proteomes" id="UP000218263">
    <property type="component" value="Chromosome"/>
</dbReference>
<keyword evidence="4 6" id="KW-0697">Rotamase</keyword>
<comment type="catalytic activity">
    <reaction evidence="1 6">
        <text>[protein]-peptidylproline (omega=180) = [protein]-peptidylproline (omega=0)</text>
        <dbReference type="Rhea" id="RHEA:16237"/>
        <dbReference type="Rhea" id="RHEA-COMP:10747"/>
        <dbReference type="Rhea" id="RHEA-COMP:10748"/>
        <dbReference type="ChEBI" id="CHEBI:83833"/>
        <dbReference type="ChEBI" id="CHEBI:83834"/>
        <dbReference type="EC" id="5.2.1.8"/>
    </reaction>
</comment>
<evidence type="ECO:0000256" key="2">
    <source>
        <dbReference type="ARBA" id="ARBA00006577"/>
    </source>
</evidence>
<proteinExistence type="inferred from homology"/>
<comment type="similarity">
    <text evidence="2">Belongs to the FKBP-type PPIase family.</text>
</comment>
<dbReference type="GO" id="GO:0003755">
    <property type="term" value="F:peptidyl-prolyl cis-trans isomerase activity"/>
    <property type="evidence" value="ECO:0007669"/>
    <property type="project" value="UniProtKB-KW"/>
</dbReference>
<evidence type="ECO:0000256" key="1">
    <source>
        <dbReference type="ARBA" id="ARBA00000971"/>
    </source>
</evidence>
<sequence length="324" mass="34770">MKKNLMFLALAAIGLASCNGFKKGQHGLLYQIVSDKSGPSVQPGDFISINYIVKNDADSVLQSSFETGQQFSQIVPKPSGKGDVFAGISYLSEGDSAVIKTDLDSLSAGHPRPAGMKGKYMIFIVKVEKVIQKGNLDQTVFNGRCQAYVTSLMDVAKKAEPAKIKKYIADNNLKVTTTASGLDYVITKESSEPKPANGDTVAVAYVGKYLNGKVFDTSIKSEAVKAKLPINPMNPYKPLRFPLGTPGMIPGLNEAILLLSKGAKATIIMPSSLAYGERGNQMIGPFTPLVFEVELVDIVHPNPNAPKPVAPPMMAQPQQQPVKK</sequence>
<evidence type="ECO:0000256" key="6">
    <source>
        <dbReference type="PROSITE-ProRule" id="PRU00277"/>
    </source>
</evidence>
<dbReference type="PROSITE" id="PS51257">
    <property type="entry name" value="PROKAR_LIPOPROTEIN"/>
    <property type="match status" value="1"/>
</dbReference>
<organism evidence="7 8">
    <name type="scientific">Mucilaginibacter gotjawali</name>
    <dbReference type="NCBI Taxonomy" id="1550579"/>
    <lineage>
        <taxon>Bacteria</taxon>
        <taxon>Pseudomonadati</taxon>
        <taxon>Bacteroidota</taxon>
        <taxon>Sphingobacteriia</taxon>
        <taxon>Sphingobacteriales</taxon>
        <taxon>Sphingobacteriaceae</taxon>
        <taxon>Mucilaginibacter</taxon>
    </lineage>
</organism>
<evidence type="ECO:0000256" key="4">
    <source>
        <dbReference type="ARBA" id="ARBA00023110"/>
    </source>
</evidence>
<dbReference type="InterPro" id="IPR001179">
    <property type="entry name" value="PPIase_FKBP_dom"/>
</dbReference>
<dbReference type="AlphaFoldDB" id="A0A120MXT5"/>
<evidence type="ECO:0000313" key="7">
    <source>
        <dbReference type="EMBL" id="BAU52051.1"/>
    </source>
</evidence>
<gene>
    <name evidence="7" type="primary">fkpA_2</name>
    <name evidence="7" type="ORF">MgSA37_00201</name>
</gene>
<dbReference type="SUPFAM" id="SSF54534">
    <property type="entry name" value="FKBP-like"/>
    <property type="match status" value="2"/>
</dbReference>
<dbReference type="PANTHER" id="PTHR43811:SF19">
    <property type="entry name" value="39 KDA FK506-BINDING NUCLEAR PROTEIN"/>
    <property type="match status" value="1"/>
</dbReference>
<keyword evidence="8" id="KW-1185">Reference proteome</keyword>
<dbReference type="Pfam" id="PF00254">
    <property type="entry name" value="FKBP_C"/>
    <property type="match status" value="1"/>
</dbReference>
<dbReference type="InterPro" id="IPR046357">
    <property type="entry name" value="PPIase_dom_sf"/>
</dbReference>
<dbReference type="OrthoDB" id="9814548at2"/>
<dbReference type="EMBL" id="AP017313">
    <property type="protein sequence ID" value="BAU52051.1"/>
    <property type="molecule type" value="Genomic_DNA"/>
</dbReference>
<keyword evidence="5 6" id="KW-0413">Isomerase</keyword>
<dbReference type="EC" id="5.2.1.8" evidence="3 6"/>
<dbReference type="PANTHER" id="PTHR43811">
    <property type="entry name" value="FKBP-TYPE PEPTIDYL-PROLYL CIS-TRANS ISOMERASE FKPA"/>
    <property type="match status" value="1"/>
</dbReference>
<dbReference type="Gene3D" id="3.10.50.40">
    <property type="match status" value="2"/>
</dbReference>
<evidence type="ECO:0000313" key="8">
    <source>
        <dbReference type="Proteomes" id="UP000218263"/>
    </source>
</evidence>
<accession>A0A120MXT5</accession>
<dbReference type="RefSeq" id="WP_096349416.1">
    <property type="nucleotide sequence ID" value="NZ_AP017313.1"/>
</dbReference>